<name>A0A9K3IS22_HELAN</name>
<evidence type="ECO:0000256" key="1">
    <source>
        <dbReference type="SAM" id="MobiDB-lite"/>
    </source>
</evidence>
<feature type="region of interest" description="Disordered" evidence="1">
    <location>
        <begin position="34"/>
        <end position="59"/>
    </location>
</feature>
<feature type="compositionally biased region" description="Basic and acidic residues" evidence="1">
    <location>
        <begin position="37"/>
        <end position="59"/>
    </location>
</feature>
<accession>A0A9K3IS22</accession>
<reference evidence="2" key="2">
    <citation type="submission" date="2020-06" db="EMBL/GenBank/DDBJ databases">
        <title>Helianthus annuus Genome sequencing and assembly Release 2.</title>
        <authorList>
            <person name="Gouzy J."/>
            <person name="Langlade N."/>
            <person name="Munos S."/>
        </authorList>
    </citation>
    <scope>NUCLEOTIDE SEQUENCE</scope>
    <source>
        <tissue evidence="2">Leaves</tissue>
    </source>
</reference>
<proteinExistence type="predicted"/>
<comment type="caution">
    <text evidence="2">The sequence shown here is derived from an EMBL/GenBank/DDBJ whole genome shotgun (WGS) entry which is preliminary data.</text>
</comment>
<dbReference type="AlphaFoldDB" id="A0A9K3IS22"/>
<gene>
    <name evidence="2" type="ORF">HanXRQr2_Chr06g0255261</name>
</gene>
<sequence>METNNPRKNGGFGASIFILSDLYTSPQTTLATTNVSVKEENREETHHPKDEIIKQEEIQ</sequence>
<organism evidence="2 3">
    <name type="scientific">Helianthus annuus</name>
    <name type="common">Common sunflower</name>
    <dbReference type="NCBI Taxonomy" id="4232"/>
    <lineage>
        <taxon>Eukaryota</taxon>
        <taxon>Viridiplantae</taxon>
        <taxon>Streptophyta</taxon>
        <taxon>Embryophyta</taxon>
        <taxon>Tracheophyta</taxon>
        <taxon>Spermatophyta</taxon>
        <taxon>Magnoliopsida</taxon>
        <taxon>eudicotyledons</taxon>
        <taxon>Gunneridae</taxon>
        <taxon>Pentapetalae</taxon>
        <taxon>asterids</taxon>
        <taxon>campanulids</taxon>
        <taxon>Asterales</taxon>
        <taxon>Asteraceae</taxon>
        <taxon>Asteroideae</taxon>
        <taxon>Heliantheae alliance</taxon>
        <taxon>Heliantheae</taxon>
        <taxon>Helianthus</taxon>
    </lineage>
</organism>
<protein>
    <submittedName>
        <fullName evidence="2">Uncharacterized protein</fullName>
    </submittedName>
</protein>
<dbReference type="EMBL" id="MNCJ02000321">
    <property type="protein sequence ID" value="KAF5802063.1"/>
    <property type="molecule type" value="Genomic_DNA"/>
</dbReference>
<evidence type="ECO:0000313" key="2">
    <source>
        <dbReference type="EMBL" id="KAF5802063.1"/>
    </source>
</evidence>
<dbReference type="Proteomes" id="UP000215914">
    <property type="component" value="Unassembled WGS sequence"/>
</dbReference>
<keyword evidence="3" id="KW-1185">Reference proteome</keyword>
<evidence type="ECO:0000313" key="3">
    <source>
        <dbReference type="Proteomes" id="UP000215914"/>
    </source>
</evidence>
<reference evidence="2" key="1">
    <citation type="journal article" date="2017" name="Nature">
        <title>The sunflower genome provides insights into oil metabolism, flowering and Asterid evolution.</title>
        <authorList>
            <person name="Badouin H."/>
            <person name="Gouzy J."/>
            <person name="Grassa C.J."/>
            <person name="Murat F."/>
            <person name="Staton S.E."/>
            <person name="Cottret L."/>
            <person name="Lelandais-Briere C."/>
            <person name="Owens G.L."/>
            <person name="Carrere S."/>
            <person name="Mayjonade B."/>
            <person name="Legrand L."/>
            <person name="Gill N."/>
            <person name="Kane N.C."/>
            <person name="Bowers J.E."/>
            <person name="Hubner S."/>
            <person name="Bellec A."/>
            <person name="Berard A."/>
            <person name="Berges H."/>
            <person name="Blanchet N."/>
            <person name="Boniface M.C."/>
            <person name="Brunel D."/>
            <person name="Catrice O."/>
            <person name="Chaidir N."/>
            <person name="Claudel C."/>
            <person name="Donnadieu C."/>
            <person name="Faraut T."/>
            <person name="Fievet G."/>
            <person name="Helmstetter N."/>
            <person name="King M."/>
            <person name="Knapp S.J."/>
            <person name="Lai Z."/>
            <person name="Le Paslier M.C."/>
            <person name="Lippi Y."/>
            <person name="Lorenzon L."/>
            <person name="Mandel J.R."/>
            <person name="Marage G."/>
            <person name="Marchand G."/>
            <person name="Marquand E."/>
            <person name="Bret-Mestries E."/>
            <person name="Morien E."/>
            <person name="Nambeesan S."/>
            <person name="Nguyen T."/>
            <person name="Pegot-Espagnet P."/>
            <person name="Pouilly N."/>
            <person name="Raftis F."/>
            <person name="Sallet E."/>
            <person name="Schiex T."/>
            <person name="Thomas J."/>
            <person name="Vandecasteele C."/>
            <person name="Vares D."/>
            <person name="Vear F."/>
            <person name="Vautrin S."/>
            <person name="Crespi M."/>
            <person name="Mangin B."/>
            <person name="Burke J.M."/>
            <person name="Salse J."/>
            <person name="Munos S."/>
            <person name="Vincourt P."/>
            <person name="Rieseberg L.H."/>
            <person name="Langlade N.B."/>
        </authorList>
    </citation>
    <scope>NUCLEOTIDE SEQUENCE</scope>
    <source>
        <tissue evidence="2">Leaves</tissue>
    </source>
</reference>
<dbReference type="Gramene" id="mRNA:HanXRQr2_Chr06g0255261">
    <property type="protein sequence ID" value="mRNA:HanXRQr2_Chr06g0255261"/>
    <property type="gene ID" value="HanXRQr2_Chr06g0255261"/>
</dbReference>